<keyword evidence="4 11" id="KW-0479">Metal-binding</keyword>
<accession>A0A0F6SCR3</accession>
<evidence type="ECO:0000313" key="12">
    <source>
        <dbReference type="EMBL" id="AKE98872.1"/>
    </source>
</evidence>
<organism evidence="12">
    <name type="scientific">Bangia fuscopurpurea</name>
    <name type="common">Red alga</name>
    <name type="synonym">Conferva fuscopurpurea</name>
    <dbReference type="NCBI Taxonomy" id="101920"/>
    <lineage>
        <taxon>Eukaryota</taxon>
        <taxon>Rhodophyta</taxon>
        <taxon>Bangiophyceae</taxon>
        <taxon>Bangiales</taxon>
        <taxon>Bangiaceae</taxon>
        <taxon>Bangia</taxon>
    </lineage>
</organism>
<feature type="binding site" evidence="10">
    <location>
        <position position="125"/>
    </location>
    <ligand>
        <name>heme b</name>
        <dbReference type="ChEBI" id="CHEBI:60344"/>
    </ligand>
</feature>
<dbReference type="EC" id="1.14.14.18" evidence="2"/>
<evidence type="ECO:0000256" key="6">
    <source>
        <dbReference type="ARBA" id="ARBA00023004"/>
    </source>
</evidence>
<dbReference type="InterPro" id="IPR002051">
    <property type="entry name" value="Haem_Oase"/>
</dbReference>
<evidence type="ECO:0000256" key="8">
    <source>
        <dbReference type="ARBA" id="ARBA00053929"/>
    </source>
</evidence>
<name>A0A0F6SCR3_BANFU</name>
<dbReference type="AlphaFoldDB" id="A0A0F6SCR3"/>
<reference evidence="12" key="1">
    <citation type="submission" date="2015-01" db="EMBL/GenBank/DDBJ databases">
        <title>The complete plastid genome of Bangia fuscopurpurea (Dillwyn) Lyngbye revealed ancestral gene repertoire and highly conserved synteny among genera of Bangiales (Rhodophyta).</title>
        <authorList>
            <person name="Cao M."/>
            <person name="Bi G."/>
            <person name="Mao Y."/>
            <person name="Kong F."/>
        </authorList>
    </citation>
    <scope>NUCLEOTIDE SEQUENCE</scope>
</reference>
<feature type="binding site" evidence="10">
    <location>
        <position position="10"/>
    </location>
    <ligand>
        <name>heme b</name>
        <dbReference type="ChEBI" id="CHEBI:60344"/>
    </ligand>
</feature>
<dbReference type="GO" id="GO:0004392">
    <property type="term" value="F:heme oxygenase (decyclizing) activity"/>
    <property type="evidence" value="ECO:0007669"/>
    <property type="project" value="UniProtKB-EC"/>
</dbReference>
<feature type="binding site" evidence="10">
    <location>
        <position position="173"/>
    </location>
    <ligand>
        <name>heme b</name>
        <dbReference type="ChEBI" id="CHEBI:60344"/>
    </ligand>
</feature>
<dbReference type="Pfam" id="PF01126">
    <property type="entry name" value="Heme_oxygenase"/>
    <property type="match status" value="1"/>
</dbReference>
<dbReference type="FunFam" id="1.20.910.10:FF:000001">
    <property type="entry name" value="Heme oxygenase 1"/>
    <property type="match status" value="1"/>
</dbReference>
<evidence type="ECO:0000256" key="9">
    <source>
        <dbReference type="ARBA" id="ARBA00074009"/>
    </source>
</evidence>
<evidence type="ECO:0000256" key="4">
    <source>
        <dbReference type="ARBA" id="ARBA00022723"/>
    </source>
</evidence>
<dbReference type="GO" id="GO:0020037">
    <property type="term" value="F:heme binding"/>
    <property type="evidence" value="ECO:0007669"/>
    <property type="project" value="TreeGrafter"/>
</dbReference>
<feature type="binding site" description="axial binding residue" evidence="11">
    <location>
        <position position="17"/>
    </location>
    <ligand>
        <name>heme b</name>
        <dbReference type="ChEBI" id="CHEBI:60344"/>
    </ligand>
    <ligandPart>
        <name>Fe</name>
        <dbReference type="ChEBI" id="CHEBI:18248"/>
    </ligandPart>
</feature>
<evidence type="ECO:0000256" key="10">
    <source>
        <dbReference type="PIRSR" id="PIRSR000343-1"/>
    </source>
</evidence>
<dbReference type="SUPFAM" id="SSF48613">
    <property type="entry name" value="Heme oxygenase-like"/>
    <property type="match status" value="1"/>
</dbReference>
<dbReference type="PANTHER" id="PTHR10720:SF0">
    <property type="entry name" value="HEME OXYGENASE"/>
    <property type="match status" value="1"/>
</dbReference>
<keyword evidence="5" id="KW-0560">Oxidoreductase</keyword>
<proteinExistence type="inferred from homology"/>
<dbReference type="PANTHER" id="PTHR10720">
    <property type="entry name" value="HEME OXYGENASE"/>
    <property type="match status" value="1"/>
</dbReference>
<evidence type="ECO:0000256" key="1">
    <source>
        <dbReference type="ARBA" id="ARBA00006134"/>
    </source>
</evidence>
<dbReference type="Gene3D" id="1.20.910.10">
    <property type="entry name" value="Heme oxygenase-like"/>
    <property type="match status" value="1"/>
</dbReference>
<keyword evidence="3 10" id="KW-0349">Heme</keyword>
<evidence type="ECO:0000256" key="3">
    <source>
        <dbReference type="ARBA" id="ARBA00022617"/>
    </source>
</evidence>
<geneLocation type="plastid" evidence="12"/>
<keyword evidence="6 11" id="KW-0408">Iron</keyword>
<dbReference type="CDD" id="cd19165">
    <property type="entry name" value="HemeO"/>
    <property type="match status" value="1"/>
</dbReference>
<dbReference type="EMBL" id="KP714733">
    <property type="protein sequence ID" value="AKE98872.1"/>
    <property type="molecule type" value="Genomic_DNA"/>
</dbReference>
<sequence>MINSLANELREGTTKSHSMAENVSFVKSFLGGVVDKKSYRKLVANLYFVYCAIENEILLNKDHPAIKPIYFTELNRKISLSQDLNYYYGSDWLNLIEPSYATKIYVERIHNIGRQQPELLVAHAYTRYLGDLSGGQILKKIARGAMNLSDERGTKFYDFDQIKDEKLFKNQYRAALDSIPLSDDQIKNIVAEANISFTLNMKMFEELNASTLKIVTMLITNTLQKFRQKSKSSFVITD</sequence>
<dbReference type="PRINTS" id="PR00088">
    <property type="entry name" value="HAEMOXYGNASE"/>
</dbReference>
<evidence type="ECO:0000256" key="7">
    <source>
        <dbReference type="ARBA" id="ARBA00048328"/>
    </source>
</evidence>
<comment type="similarity">
    <text evidence="1">Belongs to the heme oxygenase family.</text>
</comment>
<dbReference type="InterPro" id="IPR016053">
    <property type="entry name" value="Haem_Oase-like"/>
</dbReference>
<dbReference type="PIRSF" id="PIRSF000343">
    <property type="entry name" value="Haem_Oase"/>
    <property type="match status" value="1"/>
</dbReference>
<evidence type="ECO:0000256" key="11">
    <source>
        <dbReference type="PIRSR" id="PIRSR000343-2"/>
    </source>
</evidence>
<gene>
    <name evidence="12" type="primary">pbsA</name>
    <name evidence="12" type="ORF">BafuCp084</name>
</gene>
<dbReference type="InterPro" id="IPR016084">
    <property type="entry name" value="Haem_Oase-like_multi-hlx"/>
</dbReference>
<keyword evidence="12" id="KW-0934">Plastid</keyword>
<dbReference type="InterPro" id="IPR018207">
    <property type="entry name" value="Haem_oxygenase_CS"/>
</dbReference>
<dbReference type="PROSITE" id="PS00593">
    <property type="entry name" value="HEME_OXYGENASE"/>
    <property type="match status" value="1"/>
</dbReference>
<dbReference type="GO" id="GO:0006979">
    <property type="term" value="P:response to oxidative stress"/>
    <property type="evidence" value="ECO:0007669"/>
    <property type="project" value="TreeGrafter"/>
</dbReference>
<comment type="catalytic activity">
    <reaction evidence="7">
        <text>heme b + 3 reduced [NADPH--hemoprotein reductase] + 3 O2 = biliverdin IXalpha + CO + Fe(2+) + 3 oxidized [NADPH--hemoprotein reductase] + 3 H2O + H(+)</text>
        <dbReference type="Rhea" id="RHEA:21764"/>
        <dbReference type="Rhea" id="RHEA-COMP:11964"/>
        <dbReference type="Rhea" id="RHEA-COMP:11965"/>
        <dbReference type="ChEBI" id="CHEBI:15377"/>
        <dbReference type="ChEBI" id="CHEBI:15378"/>
        <dbReference type="ChEBI" id="CHEBI:15379"/>
        <dbReference type="ChEBI" id="CHEBI:17245"/>
        <dbReference type="ChEBI" id="CHEBI:29033"/>
        <dbReference type="ChEBI" id="CHEBI:57618"/>
        <dbReference type="ChEBI" id="CHEBI:57991"/>
        <dbReference type="ChEBI" id="CHEBI:58210"/>
        <dbReference type="ChEBI" id="CHEBI:60344"/>
        <dbReference type="EC" id="1.14.14.18"/>
    </reaction>
</comment>
<dbReference type="GO" id="GO:0042167">
    <property type="term" value="P:heme catabolic process"/>
    <property type="evidence" value="ECO:0007669"/>
    <property type="project" value="TreeGrafter"/>
</dbReference>
<evidence type="ECO:0000256" key="2">
    <source>
        <dbReference type="ARBA" id="ARBA00012360"/>
    </source>
</evidence>
<comment type="function">
    <text evidence="8">Catalyzes the opening of the heme ring with the release of iron. Key enzyme in the synthesis of the chromophoric part of the photosynthetic antennae.</text>
</comment>
<evidence type="ECO:0000256" key="5">
    <source>
        <dbReference type="ARBA" id="ARBA00023002"/>
    </source>
</evidence>
<dbReference type="GO" id="GO:0006788">
    <property type="term" value="P:heme oxidation"/>
    <property type="evidence" value="ECO:0007669"/>
    <property type="project" value="InterPro"/>
</dbReference>
<protein>
    <recommendedName>
        <fullName evidence="9">Heme oxygenase</fullName>
        <ecNumber evidence="2">1.14.14.18</ecNumber>
    </recommendedName>
</protein>
<dbReference type="GO" id="GO:0046872">
    <property type="term" value="F:metal ion binding"/>
    <property type="evidence" value="ECO:0007669"/>
    <property type="project" value="UniProtKB-KW"/>
</dbReference>